<dbReference type="PANTHER" id="PTHR30332:SF5">
    <property type="entry name" value="SPI-1 TYPE 3 SECRETION SYSTEM SECRETIN"/>
    <property type="match status" value="1"/>
</dbReference>
<dbReference type="Gene3D" id="3.30.1370.120">
    <property type="match status" value="2"/>
</dbReference>
<dbReference type="Pfam" id="PF03958">
    <property type="entry name" value="Secretin_N"/>
    <property type="match status" value="1"/>
</dbReference>
<dbReference type="Gene3D" id="3.55.50.30">
    <property type="match status" value="1"/>
</dbReference>
<reference evidence="4 5" key="1">
    <citation type="submission" date="2016-10" db="EMBL/GenBank/DDBJ databases">
        <title>Comparative genome analysis of multiple Pseudomonas spp. focuses on biocontrol and plant growth promoting traits.</title>
        <authorList>
            <person name="Tao X.-Y."/>
            <person name="Taylor C.G."/>
        </authorList>
    </citation>
    <scope>NUCLEOTIDE SEQUENCE [LARGE SCALE GENOMIC DNA]</scope>
    <source>
        <strain evidence="4 5">29G9</strain>
    </source>
</reference>
<feature type="signal peptide" evidence="1">
    <location>
        <begin position="1"/>
        <end position="19"/>
    </location>
</feature>
<evidence type="ECO:0000313" key="5">
    <source>
        <dbReference type="Proteomes" id="UP000284656"/>
    </source>
</evidence>
<feature type="domain" description="SPI-1 type 3 secretion system secretin N0" evidence="3">
    <location>
        <begin position="22"/>
        <end position="89"/>
    </location>
</feature>
<sequence>MRNSLLSAVLLLACFAAWAEAFQAKDESLHSLLVELSAPLGLPVVISREVAGRRVSGTFDFTAPQQALEAMAEQEGLIWYSDGQGLYVYGAAEARSSAVGLRHISVDRLRGAMRRTGLDESRYPLRESGARTFYVSGPPNYVEHVLRLAQLMDRPRREVRLGAYSFAVVQVFNTHVEDRQYGSGANKVHSPGMASMIQALLSSEQKGLLAEGSLTLAAYPDTNSLLIKGKPTQVRLIEKLVAELDVPKRPDEVSVWRVDMEQDKPTPAPEPLPLTTAQYERVQRAFVRPGRELPP</sequence>
<feature type="chain" id="PRO_5019405573" evidence="1">
    <location>
        <begin position="20"/>
        <end position="295"/>
    </location>
</feature>
<feature type="domain" description="NolW-like" evidence="2">
    <location>
        <begin position="168"/>
        <end position="249"/>
    </location>
</feature>
<organism evidence="4 5">
    <name type="scientific">Pseudomonas poae</name>
    <dbReference type="NCBI Taxonomy" id="200451"/>
    <lineage>
        <taxon>Bacteria</taxon>
        <taxon>Pseudomonadati</taxon>
        <taxon>Pseudomonadota</taxon>
        <taxon>Gammaproteobacteria</taxon>
        <taxon>Pseudomonadales</taxon>
        <taxon>Pseudomonadaceae</taxon>
        <taxon>Pseudomonas</taxon>
    </lineage>
</organism>
<dbReference type="InterPro" id="IPR049034">
    <property type="entry name" value="T3S_SPI-1_N0"/>
</dbReference>
<dbReference type="GO" id="GO:0015627">
    <property type="term" value="C:type II protein secretion system complex"/>
    <property type="evidence" value="ECO:0007669"/>
    <property type="project" value="TreeGrafter"/>
</dbReference>
<dbReference type="InterPro" id="IPR005644">
    <property type="entry name" value="NolW-like"/>
</dbReference>
<protein>
    <submittedName>
        <fullName evidence="4">Type III secretion system domain protein, InvG family</fullName>
    </submittedName>
</protein>
<keyword evidence="1" id="KW-0732">Signal</keyword>
<dbReference type="InterPro" id="IPR038591">
    <property type="entry name" value="NolW-like_sf"/>
</dbReference>
<proteinExistence type="predicted"/>
<name>A0A423FB05_9PSED</name>
<accession>A0A423FB05</accession>
<dbReference type="AlphaFoldDB" id="A0A423FB05"/>
<dbReference type="EMBL" id="MOAY01000030">
    <property type="protein sequence ID" value="ROM53517.1"/>
    <property type="molecule type" value="Genomic_DNA"/>
</dbReference>
<dbReference type="Pfam" id="PF21304">
    <property type="entry name" value="T3S_SPI-1_N0"/>
    <property type="match status" value="1"/>
</dbReference>
<dbReference type="GO" id="GO:0009306">
    <property type="term" value="P:protein secretion"/>
    <property type="evidence" value="ECO:0007669"/>
    <property type="project" value="TreeGrafter"/>
</dbReference>
<gene>
    <name evidence="4" type="ORF">BK648_07140</name>
</gene>
<evidence type="ECO:0000259" key="3">
    <source>
        <dbReference type="Pfam" id="PF21304"/>
    </source>
</evidence>
<dbReference type="InterPro" id="IPR050810">
    <property type="entry name" value="Bact_Secretion_Sys_Channel"/>
</dbReference>
<evidence type="ECO:0000313" key="4">
    <source>
        <dbReference type="EMBL" id="ROM53517.1"/>
    </source>
</evidence>
<comment type="caution">
    <text evidence="4">The sequence shown here is derived from an EMBL/GenBank/DDBJ whole genome shotgun (WGS) entry which is preliminary data.</text>
</comment>
<evidence type="ECO:0000256" key="1">
    <source>
        <dbReference type="SAM" id="SignalP"/>
    </source>
</evidence>
<evidence type="ECO:0000259" key="2">
    <source>
        <dbReference type="Pfam" id="PF03958"/>
    </source>
</evidence>
<dbReference type="PANTHER" id="PTHR30332">
    <property type="entry name" value="PROBABLE GENERAL SECRETION PATHWAY PROTEIN D"/>
    <property type="match status" value="1"/>
</dbReference>
<dbReference type="Proteomes" id="UP000284656">
    <property type="component" value="Unassembled WGS sequence"/>
</dbReference>